<sequence length="88" mass="10149">MRNLEENARHSGVNAQLTGRMRNIQEEMRNLEENARHSGVNAQLTGRMRNIQEEMRNLRGECATFRRECATLCSKTLKFVNSTSELPI</sequence>
<dbReference type="EMBL" id="LDJR01000010">
    <property type="protein sequence ID" value="OAK75596.1"/>
    <property type="molecule type" value="Genomic_DNA"/>
</dbReference>
<dbReference type="PATRIC" id="fig|217031.6.peg.249"/>
<proteinExistence type="predicted"/>
<comment type="caution">
    <text evidence="2">The sequence shown here is derived from an EMBL/GenBank/DDBJ whole genome shotgun (WGS) entry which is preliminary data.</text>
</comment>
<evidence type="ECO:0000256" key="1">
    <source>
        <dbReference type="SAM" id="MobiDB-lite"/>
    </source>
</evidence>
<gene>
    <name evidence="2" type="ORF">ABB05_01160</name>
</gene>
<dbReference type="AlphaFoldDB" id="A0A178A5V6"/>
<organism evidence="2 3">
    <name type="scientific">Lederbergia galactosidilytica</name>
    <dbReference type="NCBI Taxonomy" id="217031"/>
    <lineage>
        <taxon>Bacteria</taxon>
        <taxon>Bacillati</taxon>
        <taxon>Bacillota</taxon>
        <taxon>Bacilli</taxon>
        <taxon>Bacillales</taxon>
        <taxon>Bacillaceae</taxon>
        <taxon>Lederbergia</taxon>
    </lineage>
</organism>
<dbReference type="Proteomes" id="UP000077881">
    <property type="component" value="Unassembled WGS sequence"/>
</dbReference>
<keyword evidence="3" id="KW-1185">Reference proteome</keyword>
<name>A0A178A5V6_9BACI</name>
<dbReference type="STRING" id="217031.ABB05_01160"/>
<reference evidence="2 3" key="1">
    <citation type="submission" date="2015-05" db="EMBL/GenBank/DDBJ databases">
        <title>Comparison of genome.</title>
        <authorList>
            <person name="Zheng Z."/>
            <person name="Sun M."/>
        </authorList>
    </citation>
    <scope>NUCLEOTIDE SEQUENCE [LARGE SCALE GENOMIC DNA]</scope>
    <source>
        <strain evidence="2 3">G25-74</strain>
    </source>
</reference>
<protein>
    <submittedName>
        <fullName evidence="2">Uncharacterized protein</fullName>
    </submittedName>
</protein>
<accession>A0A178A5V6</accession>
<feature type="region of interest" description="Disordered" evidence="1">
    <location>
        <begin position="1"/>
        <end position="20"/>
    </location>
</feature>
<evidence type="ECO:0000313" key="2">
    <source>
        <dbReference type="EMBL" id="OAK75596.1"/>
    </source>
</evidence>
<evidence type="ECO:0000313" key="3">
    <source>
        <dbReference type="Proteomes" id="UP000077881"/>
    </source>
</evidence>